<evidence type="ECO:0000256" key="1">
    <source>
        <dbReference type="SAM" id="SignalP"/>
    </source>
</evidence>
<accession>A0A6A0ABF8</accession>
<keyword evidence="3" id="KW-1185">Reference proteome</keyword>
<dbReference type="SUPFAM" id="SSF50814">
    <property type="entry name" value="Lipocalins"/>
    <property type="match status" value="1"/>
</dbReference>
<dbReference type="AlphaFoldDB" id="A0A6A0ABF8"/>
<dbReference type="EMBL" id="BLLF01004434">
    <property type="protein sequence ID" value="GFH29601.1"/>
    <property type="molecule type" value="Genomic_DNA"/>
</dbReference>
<keyword evidence="1" id="KW-0732">Signal</keyword>
<evidence type="ECO:0000313" key="3">
    <source>
        <dbReference type="Proteomes" id="UP000485058"/>
    </source>
</evidence>
<dbReference type="OrthoDB" id="565904at2759"/>
<evidence type="ECO:0008006" key="4">
    <source>
        <dbReference type="Google" id="ProtNLM"/>
    </source>
</evidence>
<protein>
    <recommendedName>
        <fullName evidence="4">Lipocalin/cytosolic fatty-acid binding domain-containing protein</fullName>
    </recommendedName>
</protein>
<evidence type="ECO:0000313" key="2">
    <source>
        <dbReference type="EMBL" id="GFH29601.1"/>
    </source>
</evidence>
<feature type="signal peptide" evidence="1">
    <location>
        <begin position="1"/>
        <end position="20"/>
    </location>
</feature>
<comment type="caution">
    <text evidence="2">The sequence shown here is derived from an EMBL/GenBank/DDBJ whole genome shotgun (WGS) entry which is preliminary data.</text>
</comment>
<gene>
    <name evidence="2" type="ORF">HaLaN_28289</name>
</gene>
<reference evidence="2 3" key="1">
    <citation type="submission" date="2020-02" db="EMBL/GenBank/DDBJ databases">
        <title>Draft genome sequence of Haematococcus lacustris strain NIES-144.</title>
        <authorList>
            <person name="Morimoto D."/>
            <person name="Nakagawa S."/>
            <person name="Yoshida T."/>
            <person name="Sawayama S."/>
        </authorList>
    </citation>
    <scope>NUCLEOTIDE SEQUENCE [LARGE SCALE GENOMIC DNA]</scope>
    <source>
        <strain evidence="2 3">NIES-144</strain>
    </source>
</reference>
<feature type="chain" id="PRO_5025371663" description="Lipocalin/cytosolic fatty-acid binding domain-containing protein" evidence="1">
    <location>
        <begin position="21"/>
        <end position="240"/>
    </location>
</feature>
<name>A0A6A0ABF8_HAELA</name>
<sequence length="240" mass="25202">MALSFCALLWFLAACGTSSAATCPPEKFDSVADFSLAAYIAAPWYVQKQVPVSYQKAEDLNCVRAVYKPVDSTNLKAGLTVFNYANRGAVNGPVDGTSQAQPNQTQLLAVPDPDASGPTAASKLLVGPAFLKTLLAAGAWKAAFGPYWVVAVGPSANKTIAYDWAIITGGAPTTPTENGKCRTGRPGNQAQQYFGGFWLFSRKPVDPAATAIMEAKALELGLDTAQLLAVKQEGCTYLGA</sequence>
<proteinExistence type="predicted"/>
<dbReference type="Proteomes" id="UP000485058">
    <property type="component" value="Unassembled WGS sequence"/>
</dbReference>
<dbReference type="InterPro" id="IPR012674">
    <property type="entry name" value="Calycin"/>
</dbReference>
<organism evidence="2 3">
    <name type="scientific">Haematococcus lacustris</name>
    <name type="common">Green alga</name>
    <name type="synonym">Haematococcus pluvialis</name>
    <dbReference type="NCBI Taxonomy" id="44745"/>
    <lineage>
        <taxon>Eukaryota</taxon>
        <taxon>Viridiplantae</taxon>
        <taxon>Chlorophyta</taxon>
        <taxon>core chlorophytes</taxon>
        <taxon>Chlorophyceae</taxon>
        <taxon>CS clade</taxon>
        <taxon>Chlamydomonadales</taxon>
        <taxon>Haematococcaceae</taxon>
        <taxon>Haematococcus</taxon>
    </lineage>
</organism>
<dbReference type="Gene3D" id="2.40.128.20">
    <property type="match status" value="1"/>
</dbReference>